<dbReference type="AlphaFoldDB" id="A0A1S2V5C2"/>
<comment type="caution">
    <text evidence="1">The sequence shown here is derived from an EMBL/GenBank/DDBJ whole genome shotgun (WGS) entry which is preliminary data.</text>
</comment>
<sequence length="61" mass="6667">MSAKTDVEAIRLIGDEVVRLLSLPEERLEAEVRLGLKLIADLARWRDLAGLSAAEPAGVIR</sequence>
<dbReference type="RefSeq" id="WP_071483901.1">
    <property type="nucleotide sequence ID" value="NZ_FNTS01000002.1"/>
</dbReference>
<name>A0A1S2V5C2_9PSED</name>
<organism evidence="1 2">
    <name type="scientific">Pseudomonas costantinii</name>
    <dbReference type="NCBI Taxonomy" id="168469"/>
    <lineage>
        <taxon>Bacteria</taxon>
        <taxon>Pseudomonadati</taxon>
        <taxon>Pseudomonadota</taxon>
        <taxon>Gammaproteobacteria</taxon>
        <taxon>Pseudomonadales</taxon>
        <taxon>Pseudomonadaceae</taxon>
        <taxon>Pseudomonas</taxon>
    </lineage>
</organism>
<evidence type="ECO:0000313" key="1">
    <source>
        <dbReference type="EMBL" id="OIN53366.1"/>
    </source>
</evidence>
<dbReference type="OrthoDB" id="6984679at2"/>
<accession>A0A1S2V5C2</accession>
<evidence type="ECO:0000313" key="2">
    <source>
        <dbReference type="Proteomes" id="UP000181661"/>
    </source>
</evidence>
<reference evidence="1 2" key="1">
    <citation type="submission" date="2016-08" db="EMBL/GenBank/DDBJ databases">
        <title>Draft genome sequence of Pseudomonas costantinii LMG 22119, type strain isolated from cultivated mushroom (Agaricus bisporus) sporophores.</title>
        <authorList>
            <person name="Tambong J.T."/>
        </authorList>
    </citation>
    <scope>NUCLEOTIDE SEQUENCE [LARGE SCALE GENOMIC DNA]</scope>
    <source>
        <strain evidence="1 2">LMG 22119</strain>
    </source>
</reference>
<gene>
    <name evidence="1" type="ORF">BFL40_10405</name>
</gene>
<protein>
    <submittedName>
        <fullName evidence="1">Uncharacterized protein</fullName>
    </submittedName>
</protein>
<dbReference type="Proteomes" id="UP000181661">
    <property type="component" value="Unassembled WGS sequence"/>
</dbReference>
<proteinExistence type="predicted"/>
<dbReference type="EMBL" id="MDDR01000019">
    <property type="protein sequence ID" value="OIN53366.1"/>
    <property type="molecule type" value="Genomic_DNA"/>
</dbReference>